<evidence type="ECO:0000313" key="3">
    <source>
        <dbReference type="Proteomes" id="UP001595075"/>
    </source>
</evidence>
<proteinExistence type="predicted"/>
<gene>
    <name evidence="2" type="ORF">VTL71DRAFT_7175</name>
</gene>
<dbReference type="PANTHER" id="PTHR10622:SF10">
    <property type="entry name" value="HET DOMAIN-CONTAINING PROTEIN"/>
    <property type="match status" value="1"/>
</dbReference>
<evidence type="ECO:0000259" key="1">
    <source>
        <dbReference type="Pfam" id="PF06985"/>
    </source>
</evidence>
<dbReference type="Pfam" id="PF06985">
    <property type="entry name" value="HET"/>
    <property type="match status" value="1"/>
</dbReference>
<dbReference type="Proteomes" id="UP001595075">
    <property type="component" value="Unassembled WGS sequence"/>
</dbReference>
<dbReference type="InterPro" id="IPR010730">
    <property type="entry name" value="HET"/>
</dbReference>
<comment type="caution">
    <text evidence="2">The sequence shown here is derived from an EMBL/GenBank/DDBJ whole genome shotgun (WGS) entry which is preliminary data.</text>
</comment>
<sequence>MRLLNTTSIEVENFPMGTPPEYAILSHRWDAKEVTFEDMKPGGVRDPRAMLKLHNSCALAKRHGFQYIWIDTCCVDKSSSAELSEVINSMFRYYKEAKTCYAYLSDVASVHLKIPLRQENLDFAQSAWFTRGWTLQELIAPKNLRFYNKDWTFLGDKSDLEDAIQSITGIPTNILKGGDLDVVPVSKKMSWVASRRTSVPEDIAYCLLGIFDVNIPLLYGEGEEKAFLRLQEAILKLSDDNSIFLWQCTEKEALERPLWGLLASSPSHFSRSPQIDRPCTSSPATKTAATLSGRGVNVEFVMGQIPEDDSKSLFAAVIGIDGSEHSYGPLLKKTSYSGGEFIRVKADILLGIENLNTTGTLLFREDKKLEGLQPLRFFVRQNPKIRSTLQEAVGISFDPVKSVPPGMHVCGSSSRWKGQDIFLITRNQNPSTFLLECSSEYTYGLQSTRESSRGNADSRFISGVLQLVKSETSADRRELNFTLCTGVERFPTDRAGSCFPYWRPWCQIFETRIVNLSRGRKLIEECDQVLGAYDSYVREADATRATIKAEADQKNDDFGGQRCHFARYEYPAPPGWKLTSQYVASFELQLCHGRVYYLIKITDRNRR</sequence>
<protein>
    <recommendedName>
        <fullName evidence="1">Heterokaryon incompatibility domain-containing protein</fullName>
    </recommendedName>
</protein>
<organism evidence="2 3">
    <name type="scientific">Oculimacula yallundae</name>
    <dbReference type="NCBI Taxonomy" id="86028"/>
    <lineage>
        <taxon>Eukaryota</taxon>
        <taxon>Fungi</taxon>
        <taxon>Dikarya</taxon>
        <taxon>Ascomycota</taxon>
        <taxon>Pezizomycotina</taxon>
        <taxon>Leotiomycetes</taxon>
        <taxon>Helotiales</taxon>
        <taxon>Ploettnerulaceae</taxon>
        <taxon>Oculimacula</taxon>
    </lineage>
</organism>
<reference evidence="2 3" key="1">
    <citation type="journal article" date="2024" name="Commun. Biol.">
        <title>Comparative genomic analysis of thermophilic fungi reveals convergent evolutionary adaptations and gene losses.</title>
        <authorList>
            <person name="Steindorff A.S."/>
            <person name="Aguilar-Pontes M.V."/>
            <person name="Robinson A.J."/>
            <person name="Andreopoulos B."/>
            <person name="LaButti K."/>
            <person name="Kuo A."/>
            <person name="Mondo S."/>
            <person name="Riley R."/>
            <person name="Otillar R."/>
            <person name="Haridas S."/>
            <person name="Lipzen A."/>
            <person name="Grimwood J."/>
            <person name="Schmutz J."/>
            <person name="Clum A."/>
            <person name="Reid I.D."/>
            <person name="Moisan M.C."/>
            <person name="Butler G."/>
            <person name="Nguyen T.T.M."/>
            <person name="Dewar K."/>
            <person name="Conant G."/>
            <person name="Drula E."/>
            <person name="Henrissat B."/>
            <person name="Hansel C."/>
            <person name="Singer S."/>
            <person name="Hutchinson M.I."/>
            <person name="de Vries R.P."/>
            <person name="Natvig D.O."/>
            <person name="Powell A.J."/>
            <person name="Tsang A."/>
            <person name="Grigoriev I.V."/>
        </authorList>
    </citation>
    <scope>NUCLEOTIDE SEQUENCE [LARGE SCALE GENOMIC DNA]</scope>
    <source>
        <strain evidence="2 3">CBS 494.80</strain>
    </source>
</reference>
<accession>A0ABR4BVY8</accession>
<evidence type="ECO:0000313" key="2">
    <source>
        <dbReference type="EMBL" id="KAL2061797.1"/>
    </source>
</evidence>
<keyword evidence="3" id="KW-1185">Reference proteome</keyword>
<dbReference type="EMBL" id="JAZHXI010000018">
    <property type="protein sequence ID" value="KAL2061797.1"/>
    <property type="molecule type" value="Genomic_DNA"/>
</dbReference>
<dbReference type="PANTHER" id="PTHR10622">
    <property type="entry name" value="HET DOMAIN-CONTAINING PROTEIN"/>
    <property type="match status" value="1"/>
</dbReference>
<feature type="domain" description="Heterokaryon incompatibility" evidence="1">
    <location>
        <begin position="22"/>
        <end position="109"/>
    </location>
</feature>
<name>A0ABR4BVY8_9HELO</name>